<evidence type="ECO:0000256" key="4">
    <source>
        <dbReference type="SAM" id="SignalP"/>
    </source>
</evidence>
<sequence length="181" mass="18697">MTKIIIFCLSTILIKTITGQVIRNPIGVDAMAYANPMANTAYSAEYANPWYDNYGLNLATLAANGCGFSVQSSSPITPNGVSILSENMVIEGPLAVNGHMPFLGAIGVEGSLPASGAGVVSYGGGNGNVGITNEAFPSYSLANQYNMAGMQYNMAPALTGLTPNMAAMAMNNAMYGMGGLY</sequence>
<organism evidence="5 6">
    <name type="scientific">Pieris macdunnoughi</name>
    <dbReference type="NCBI Taxonomy" id="345717"/>
    <lineage>
        <taxon>Eukaryota</taxon>
        <taxon>Metazoa</taxon>
        <taxon>Ecdysozoa</taxon>
        <taxon>Arthropoda</taxon>
        <taxon>Hexapoda</taxon>
        <taxon>Insecta</taxon>
        <taxon>Pterygota</taxon>
        <taxon>Neoptera</taxon>
        <taxon>Endopterygota</taxon>
        <taxon>Lepidoptera</taxon>
        <taxon>Glossata</taxon>
        <taxon>Ditrysia</taxon>
        <taxon>Papilionoidea</taxon>
        <taxon>Pieridae</taxon>
        <taxon>Pierinae</taxon>
        <taxon>Pieris</taxon>
    </lineage>
</organism>
<dbReference type="Proteomes" id="UP000663880">
    <property type="component" value="Unassembled WGS sequence"/>
</dbReference>
<evidence type="ECO:0000256" key="3">
    <source>
        <dbReference type="RuleBase" id="RU004378"/>
    </source>
</evidence>
<comment type="caution">
    <text evidence="5">The sequence shown here is derived from an EMBL/GenBank/DDBJ whole genome shotgun (WGS) entry which is preliminary data.</text>
</comment>
<evidence type="ECO:0000313" key="6">
    <source>
        <dbReference type="Proteomes" id="UP000663880"/>
    </source>
</evidence>
<reference evidence="5" key="1">
    <citation type="submission" date="2021-02" db="EMBL/GenBank/DDBJ databases">
        <authorList>
            <person name="Steward A R."/>
        </authorList>
    </citation>
    <scope>NUCLEOTIDE SEQUENCE</scope>
</reference>
<dbReference type="InterPro" id="IPR002635">
    <property type="entry name" value="Chorion"/>
</dbReference>
<dbReference type="Pfam" id="PF01723">
    <property type="entry name" value="Chorion_1"/>
    <property type="match status" value="1"/>
</dbReference>
<dbReference type="AlphaFoldDB" id="A0A821WAE4"/>
<keyword evidence="4" id="KW-0732">Signal</keyword>
<gene>
    <name evidence="5" type="ORF">PMACD_LOCUS13178</name>
</gene>
<dbReference type="OrthoDB" id="6930117at2759"/>
<dbReference type="EMBL" id="CAJOBZ010000061">
    <property type="protein sequence ID" value="CAF4922789.1"/>
    <property type="molecule type" value="Genomic_DNA"/>
</dbReference>
<name>A0A821WAE4_9NEOP</name>
<evidence type="ECO:0000256" key="1">
    <source>
        <dbReference type="ARBA" id="ARBA00005906"/>
    </source>
</evidence>
<evidence type="ECO:0000313" key="5">
    <source>
        <dbReference type="EMBL" id="CAF4922789.1"/>
    </source>
</evidence>
<keyword evidence="6" id="KW-1185">Reference proteome</keyword>
<proteinExistence type="inferred from homology"/>
<protein>
    <submittedName>
        <fullName evidence="5">Uncharacterized protein</fullName>
    </submittedName>
</protein>
<dbReference type="GO" id="GO:0042600">
    <property type="term" value="C:egg chorion"/>
    <property type="evidence" value="ECO:0007669"/>
    <property type="project" value="InterPro"/>
</dbReference>
<comment type="similarity">
    <text evidence="1 3">Belongs to the chorion protein family.</text>
</comment>
<feature type="chain" id="PRO_5032447743" evidence="4">
    <location>
        <begin position="20"/>
        <end position="181"/>
    </location>
</feature>
<feature type="signal peptide" evidence="4">
    <location>
        <begin position="1"/>
        <end position="19"/>
    </location>
</feature>
<keyword evidence="2" id="KW-0677">Repeat</keyword>
<evidence type="ECO:0000256" key="2">
    <source>
        <dbReference type="ARBA" id="ARBA00022737"/>
    </source>
</evidence>
<dbReference type="GO" id="GO:0005213">
    <property type="term" value="F:structural constituent of egg chorion"/>
    <property type="evidence" value="ECO:0007669"/>
    <property type="project" value="InterPro"/>
</dbReference>
<accession>A0A821WAE4</accession>
<dbReference type="GO" id="GO:0007304">
    <property type="term" value="P:chorion-containing eggshell formation"/>
    <property type="evidence" value="ECO:0007669"/>
    <property type="project" value="InterPro"/>
</dbReference>